<dbReference type="GO" id="GO:0005739">
    <property type="term" value="C:mitochondrion"/>
    <property type="evidence" value="ECO:0007669"/>
    <property type="project" value="UniProtKB-SubCell"/>
</dbReference>
<evidence type="ECO:0000256" key="5">
    <source>
        <dbReference type="HAMAP-Rule" id="MF_03147"/>
    </source>
</evidence>
<proteinExistence type="inferred from homology"/>
<dbReference type="PANTHER" id="PTHR11659:SF0">
    <property type="entry name" value="GLUTAMYL-TRNA(GLN) AMIDOTRANSFERASE SUBUNIT B, MITOCHONDRIAL"/>
    <property type="match status" value="1"/>
</dbReference>
<dbReference type="InterPro" id="IPR004413">
    <property type="entry name" value="GatB"/>
</dbReference>
<evidence type="ECO:0000256" key="1">
    <source>
        <dbReference type="ARBA" id="ARBA00022598"/>
    </source>
</evidence>
<dbReference type="PROSITE" id="PS01234">
    <property type="entry name" value="GATB"/>
    <property type="match status" value="1"/>
</dbReference>
<dbReference type="WBParaSite" id="maker-uti_cns_0013855-snap-gene-0.8-mRNA-1">
    <property type="protein sequence ID" value="maker-uti_cns_0013855-snap-gene-0.8-mRNA-1"/>
    <property type="gene ID" value="maker-uti_cns_0013855-snap-gene-0.8"/>
</dbReference>
<dbReference type="Pfam" id="PF02934">
    <property type="entry name" value="GatB_N"/>
    <property type="match status" value="1"/>
</dbReference>
<keyword evidence="1 5" id="KW-0436">Ligase</keyword>
<dbReference type="GO" id="GO:0070681">
    <property type="term" value="P:glutaminyl-tRNAGln biosynthesis via transamidation"/>
    <property type="evidence" value="ECO:0007669"/>
    <property type="project" value="UniProtKB-UniRule"/>
</dbReference>
<accession>A0A1I8IMP0</accession>
<dbReference type="InterPro" id="IPR014746">
    <property type="entry name" value="Gln_synth/guanido_kin_cat_dom"/>
</dbReference>
<dbReference type="Proteomes" id="UP000095280">
    <property type="component" value="Unplaced"/>
</dbReference>
<evidence type="ECO:0000313" key="7">
    <source>
        <dbReference type="Proteomes" id="UP000095280"/>
    </source>
</evidence>
<dbReference type="GO" id="GO:0050567">
    <property type="term" value="F:glutaminyl-tRNA synthase (glutamine-hydrolyzing) activity"/>
    <property type="evidence" value="ECO:0007669"/>
    <property type="project" value="UniProtKB-UniRule"/>
</dbReference>
<dbReference type="GO" id="GO:0030956">
    <property type="term" value="C:glutamyl-tRNA(Gln) amidotransferase complex"/>
    <property type="evidence" value="ECO:0007669"/>
    <property type="project" value="UniProtKB-UniRule"/>
</dbReference>
<organism evidence="7 8">
    <name type="scientific">Macrostomum lignano</name>
    <dbReference type="NCBI Taxonomy" id="282301"/>
    <lineage>
        <taxon>Eukaryota</taxon>
        <taxon>Metazoa</taxon>
        <taxon>Spiralia</taxon>
        <taxon>Lophotrochozoa</taxon>
        <taxon>Platyhelminthes</taxon>
        <taxon>Rhabditophora</taxon>
        <taxon>Macrostomorpha</taxon>
        <taxon>Macrostomida</taxon>
        <taxon>Macrostomidae</taxon>
        <taxon>Macrostomum</taxon>
    </lineage>
</organism>
<dbReference type="PANTHER" id="PTHR11659">
    <property type="entry name" value="GLUTAMYL-TRNA GLN AMIDOTRANSFERASE SUBUNIT B MITOCHONDRIAL AND PROKARYOTIC PET112-RELATED"/>
    <property type="match status" value="1"/>
</dbReference>
<comment type="subcellular location">
    <subcellularLocation>
        <location evidence="5">Mitochondrion</location>
    </subcellularLocation>
</comment>
<keyword evidence="3 5" id="KW-0067">ATP-binding</keyword>
<dbReference type="InterPro" id="IPR017958">
    <property type="entry name" value="Gln-tRNA_amidoTrfase_suB_CS"/>
</dbReference>
<name>A0A1I8IMP0_9PLAT</name>
<evidence type="ECO:0000256" key="2">
    <source>
        <dbReference type="ARBA" id="ARBA00022741"/>
    </source>
</evidence>
<keyword evidence="5" id="KW-0496">Mitochondrion</keyword>
<dbReference type="InterPro" id="IPR006075">
    <property type="entry name" value="Asn/Gln-tRNA_Trfase_suB/E_cat"/>
</dbReference>
<comment type="subunit">
    <text evidence="5">Subunit of the heterotrimeric GatCAB amidotransferase (AdT) complex, composed of A, B and C subunits.</text>
</comment>
<protein>
    <recommendedName>
        <fullName evidence="5">Glutamyl-tRNA(Gln) amidotransferase subunit B, mitochondrial</fullName>
        <shortName evidence="5">Glu-AdT subunit B</shortName>
        <ecNumber evidence="5">6.3.5.-</ecNumber>
    </recommendedName>
</protein>
<evidence type="ECO:0000256" key="4">
    <source>
        <dbReference type="ARBA" id="ARBA00022917"/>
    </source>
</evidence>
<comment type="function">
    <text evidence="5">Allows the formation of correctly charged Gln-tRNA(Gln) through the transamidation of misacylated Glu-tRNA(Gln) in the mitochondria. The reaction takes place in the presence of glutamine and ATP through an activated gamma-phospho-Glu-tRNA(Gln).</text>
</comment>
<dbReference type="AlphaFoldDB" id="A0A1I8IMP0"/>
<reference evidence="8" key="1">
    <citation type="submission" date="2016-11" db="UniProtKB">
        <authorList>
            <consortium name="WormBaseParasite"/>
        </authorList>
    </citation>
    <scope>IDENTIFICATION</scope>
</reference>
<comment type="similarity">
    <text evidence="5">Belongs to the GatB/GatE family. GatB subfamily.</text>
</comment>
<comment type="catalytic activity">
    <reaction evidence="5">
        <text>L-glutamyl-tRNA(Gln) + L-glutamine + ATP + H2O = L-glutaminyl-tRNA(Gln) + L-glutamate + ADP + phosphate + H(+)</text>
        <dbReference type="Rhea" id="RHEA:17521"/>
        <dbReference type="Rhea" id="RHEA-COMP:9681"/>
        <dbReference type="Rhea" id="RHEA-COMP:9684"/>
        <dbReference type="ChEBI" id="CHEBI:15377"/>
        <dbReference type="ChEBI" id="CHEBI:15378"/>
        <dbReference type="ChEBI" id="CHEBI:29985"/>
        <dbReference type="ChEBI" id="CHEBI:30616"/>
        <dbReference type="ChEBI" id="CHEBI:43474"/>
        <dbReference type="ChEBI" id="CHEBI:58359"/>
        <dbReference type="ChEBI" id="CHEBI:78520"/>
        <dbReference type="ChEBI" id="CHEBI:78521"/>
        <dbReference type="ChEBI" id="CHEBI:456216"/>
    </reaction>
</comment>
<dbReference type="NCBIfam" id="NF004012">
    <property type="entry name" value="PRK05477.1-2"/>
    <property type="match status" value="1"/>
</dbReference>
<keyword evidence="7" id="KW-1185">Reference proteome</keyword>
<evidence type="ECO:0000313" key="8">
    <source>
        <dbReference type="WBParaSite" id="maker-uti_cns_0013855-snap-gene-0.8-mRNA-1"/>
    </source>
</evidence>
<keyword evidence="4 5" id="KW-0648">Protein biosynthesis</keyword>
<dbReference type="InterPro" id="IPR017959">
    <property type="entry name" value="Asn/Gln-tRNA_amidoTrfase_suB/E"/>
</dbReference>
<dbReference type="GO" id="GO:0032543">
    <property type="term" value="P:mitochondrial translation"/>
    <property type="evidence" value="ECO:0007669"/>
    <property type="project" value="UniProtKB-UniRule"/>
</dbReference>
<sequence length="530" mass="57978">MSGLKRLWQGVIGLEVHAQISSASKLFSASPTAFNMPVNTQVSLFDAAIPGTLPVLNQRCVELALRTALALNCRINDVSAFDRKHYFYADMPAGYQITQHFRPLANHGRLEFYWQPDDNDPTSIAESVADIVQLQLEQDSGRSLHDSERQLSLIDLNRAGVALMELITGPTLTCGAEAAGFVRELVDLLRCLGACTGSLAEGALRVDANVSCRPAPPAAGDSGLGVRTEIKNINSLAALARAIDFEVARQAAVLDAGEEVINETRALADDATGRSVSMRDKERVQDYRFMPEPNLPPLFPSDLLPAASVDLPPPDQLPPGLRRRLRQELGFSYQHLASSVVAARPLADWRYLDAAVTAAKLSRPVTSPHLGRWFVHCFLGNCFRLLGESAAAEDSGISVESFGAFLSLAVDCAMISEEVGERLLERMFAQPSMDPLAEVQRLNWFLTRNPTEVASRFSQFFHRQDIASKNLDQLVKYGKFKLRGNSKKASVIEERFLALFMEAAEYTVDRTVAAKVVADILQSGVAPPPS</sequence>
<evidence type="ECO:0000259" key="6">
    <source>
        <dbReference type="Pfam" id="PF02934"/>
    </source>
</evidence>
<evidence type="ECO:0000256" key="3">
    <source>
        <dbReference type="ARBA" id="ARBA00022840"/>
    </source>
</evidence>
<dbReference type="GO" id="GO:0005524">
    <property type="term" value="F:ATP binding"/>
    <property type="evidence" value="ECO:0007669"/>
    <property type="project" value="UniProtKB-KW"/>
</dbReference>
<keyword evidence="2 5" id="KW-0547">Nucleotide-binding</keyword>
<dbReference type="HAMAP" id="MF_00121">
    <property type="entry name" value="GatB"/>
    <property type="match status" value="1"/>
</dbReference>
<dbReference type="SUPFAM" id="SSF55931">
    <property type="entry name" value="Glutamine synthetase/guanido kinase"/>
    <property type="match status" value="1"/>
</dbReference>
<dbReference type="EC" id="6.3.5.-" evidence="5"/>
<feature type="domain" description="Aspartyl/Glutamyl-tRNA(Gln) amidotransferase subunit B/E catalytic" evidence="6">
    <location>
        <begin position="11"/>
        <end position="299"/>
    </location>
</feature>